<dbReference type="Proteomes" id="UP001056120">
    <property type="component" value="Linkage Group LG15"/>
</dbReference>
<comment type="caution">
    <text evidence="1">The sequence shown here is derived from an EMBL/GenBank/DDBJ whole genome shotgun (WGS) entry which is preliminary data.</text>
</comment>
<reference evidence="2" key="1">
    <citation type="journal article" date="2022" name="Mol. Ecol. Resour.">
        <title>The genomes of chicory, endive, great burdock and yacon provide insights into Asteraceae palaeo-polyploidization history and plant inulin production.</title>
        <authorList>
            <person name="Fan W."/>
            <person name="Wang S."/>
            <person name="Wang H."/>
            <person name="Wang A."/>
            <person name="Jiang F."/>
            <person name="Liu H."/>
            <person name="Zhao H."/>
            <person name="Xu D."/>
            <person name="Zhang Y."/>
        </authorList>
    </citation>
    <scope>NUCLEOTIDE SEQUENCE [LARGE SCALE GENOMIC DNA]</scope>
    <source>
        <strain evidence="2">cv. Yunnan</strain>
    </source>
</reference>
<evidence type="ECO:0000313" key="2">
    <source>
        <dbReference type="Proteomes" id="UP001056120"/>
    </source>
</evidence>
<dbReference type="EMBL" id="CM042032">
    <property type="protein sequence ID" value="KAI3776179.1"/>
    <property type="molecule type" value="Genomic_DNA"/>
</dbReference>
<gene>
    <name evidence="1" type="ORF">L1987_45950</name>
</gene>
<reference evidence="1 2" key="2">
    <citation type="journal article" date="2022" name="Mol. Ecol. Resour.">
        <title>The genomes of chicory, endive, great burdock and yacon provide insights into Asteraceae paleo-polyploidization history and plant inulin production.</title>
        <authorList>
            <person name="Fan W."/>
            <person name="Wang S."/>
            <person name="Wang H."/>
            <person name="Wang A."/>
            <person name="Jiang F."/>
            <person name="Liu H."/>
            <person name="Zhao H."/>
            <person name="Xu D."/>
            <person name="Zhang Y."/>
        </authorList>
    </citation>
    <scope>NUCLEOTIDE SEQUENCE [LARGE SCALE GENOMIC DNA]</scope>
    <source>
        <strain evidence="2">cv. Yunnan</strain>
        <tissue evidence="1">Leaves</tissue>
    </source>
</reference>
<evidence type="ECO:0000313" key="1">
    <source>
        <dbReference type="EMBL" id="KAI3776179.1"/>
    </source>
</evidence>
<name>A0ACB9FYG9_9ASTR</name>
<accession>A0ACB9FYG9</accession>
<protein>
    <submittedName>
        <fullName evidence="1">Uncharacterized protein</fullName>
    </submittedName>
</protein>
<proteinExistence type="predicted"/>
<sequence length="100" mass="11131">MNGEPTRRQIKEQAGAGLLEEGGRRWTWMLEKVVSSLAPMLGESVNGKLLAISEAQESRRKKAHQKEGGPRNDVVRLAAAEAIDLARDAPKVYRDIFFNN</sequence>
<keyword evidence="2" id="KW-1185">Reference proteome</keyword>
<organism evidence="1 2">
    <name type="scientific">Smallanthus sonchifolius</name>
    <dbReference type="NCBI Taxonomy" id="185202"/>
    <lineage>
        <taxon>Eukaryota</taxon>
        <taxon>Viridiplantae</taxon>
        <taxon>Streptophyta</taxon>
        <taxon>Embryophyta</taxon>
        <taxon>Tracheophyta</taxon>
        <taxon>Spermatophyta</taxon>
        <taxon>Magnoliopsida</taxon>
        <taxon>eudicotyledons</taxon>
        <taxon>Gunneridae</taxon>
        <taxon>Pentapetalae</taxon>
        <taxon>asterids</taxon>
        <taxon>campanulids</taxon>
        <taxon>Asterales</taxon>
        <taxon>Asteraceae</taxon>
        <taxon>Asteroideae</taxon>
        <taxon>Heliantheae alliance</taxon>
        <taxon>Millerieae</taxon>
        <taxon>Smallanthus</taxon>
    </lineage>
</organism>